<dbReference type="Gene3D" id="3.40.1610.10">
    <property type="entry name" value="CV3147-like domain"/>
    <property type="match status" value="1"/>
</dbReference>
<evidence type="ECO:0000259" key="2">
    <source>
        <dbReference type="Pfam" id="PF20906"/>
    </source>
</evidence>
<evidence type="ECO:0000259" key="1">
    <source>
        <dbReference type="Pfam" id="PF06032"/>
    </source>
</evidence>
<accession>A0ABT7NE04</accession>
<reference evidence="3" key="1">
    <citation type="submission" date="2023-06" db="EMBL/GenBank/DDBJ databases">
        <authorList>
            <person name="Jiang Y."/>
            <person name="Liu Q."/>
        </authorList>
    </citation>
    <scope>NUCLEOTIDE SEQUENCE</scope>
    <source>
        <strain evidence="3">CGMCC 1.12089</strain>
    </source>
</reference>
<feature type="domain" description="S-Me-THD N-terminal" evidence="1">
    <location>
        <begin position="9"/>
        <end position="140"/>
    </location>
</feature>
<dbReference type="InterPro" id="IPR027479">
    <property type="entry name" value="S-Me-THD_N_sf"/>
</dbReference>
<organism evidence="3 4">
    <name type="scientific">Variovorax dokdonensis</name>
    <dbReference type="NCBI Taxonomy" id="344883"/>
    <lineage>
        <taxon>Bacteria</taxon>
        <taxon>Pseudomonadati</taxon>
        <taxon>Pseudomonadota</taxon>
        <taxon>Betaproteobacteria</taxon>
        <taxon>Burkholderiales</taxon>
        <taxon>Comamonadaceae</taxon>
        <taxon>Variovorax</taxon>
    </lineage>
</organism>
<dbReference type="InterPro" id="IPR010318">
    <property type="entry name" value="S-Me-THD_N"/>
</dbReference>
<dbReference type="InterPro" id="IPR048350">
    <property type="entry name" value="S-Me-THD-like_C"/>
</dbReference>
<sequence length="357" mass="37833">MKRKLTIDDVKAAVMGGAILGGGGGGIIEAGERAASLALQVGTPELWSVDEFDPQGLSVTVALVGAPAAPHPFVQPRHLMRTLELLQRELPQGQRLVAMHTNENGAETTVNGWLHAALCGLPVIDLACNGRAHPSSIMGALGLHTEDDYVSIQGYAGGAPERYIEGAARGRLEATSAVVRRASIDAGGLVAVARNPVTVEYAQQHGAPGAISFAIALGKAYLEGGMEAAARHLKGRVVAEGTVRRYRCEQREGLDVGIVELDDDDGATTLHFVNEYMVLEQQGRAIARFPDLVMTFAEDGYPLVSARVVEGQRIRVLHAPGSNLLLSRTMFMPELYLPLEQAIGQAFAPKASVAAHA</sequence>
<dbReference type="RefSeq" id="WP_286661272.1">
    <property type="nucleotide sequence ID" value="NZ_JASZYV010000003.1"/>
</dbReference>
<dbReference type="Gene3D" id="2.40.390.10">
    <property type="entry name" value="CV3147-like"/>
    <property type="match status" value="1"/>
</dbReference>
<dbReference type="SUPFAM" id="SSF160991">
    <property type="entry name" value="CV3147-like"/>
    <property type="match status" value="1"/>
</dbReference>
<gene>
    <name evidence="3" type="ORF">QTH91_16970</name>
</gene>
<dbReference type="EMBL" id="JASZYV010000003">
    <property type="protein sequence ID" value="MDM0046186.1"/>
    <property type="molecule type" value="Genomic_DNA"/>
</dbReference>
<dbReference type="Proteomes" id="UP001174908">
    <property type="component" value="Unassembled WGS sequence"/>
</dbReference>
<protein>
    <submittedName>
        <fullName evidence="3">DUF917 family protein</fullName>
    </submittedName>
</protein>
<dbReference type="InterPro" id="IPR024071">
    <property type="entry name" value="S-Me-THD_C_sf"/>
</dbReference>
<feature type="domain" description="S-Me-THD-like C-terminal" evidence="2">
    <location>
        <begin position="175"/>
        <end position="326"/>
    </location>
</feature>
<name>A0ABT7NE04_9BURK</name>
<dbReference type="Pfam" id="PF20906">
    <property type="entry name" value="S-Me-THD_C"/>
    <property type="match status" value="1"/>
</dbReference>
<keyword evidence="4" id="KW-1185">Reference proteome</keyword>
<dbReference type="Pfam" id="PF06032">
    <property type="entry name" value="S-Me-THD_N"/>
    <property type="match status" value="1"/>
</dbReference>
<evidence type="ECO:0000313" key="4">
    <source>
        <dbReference type="Proteomes" id="UP001174908"/>
    </source>
</evidence>
<comment type="caution">
    <text evidence="3">The sequence shown here is derived from an EMBL/GenBank/DDBJ whole genome shotgun (WGS) entry which is preliminary data.</text>
</comment>
<proteinExistence type="predicted"/>
<evidence type="ECO:0000313" key="3">
    <source>
        <dbReference type="EMBL" id="MDM0046186.1"/>
    </source>
</evidence>